<feature type="transmembrane region" description="Helical" evidence="1">
    <location>
        <begin position="12"/>
        <end position="30"/>
    </location>
</feature>
<dbReference type="InterPro" id="IPR002656">
    <property type="entry name" value="Acyl_transf_3_dom"/>
</dbReference>
<gene>
    <name evidence="3" type="ORF">BGL_1c19180</name>
</gene>
<feature type="transmembrane region" description="Helical" evidence="1">
    <location>
        <begin position="273"/>
        <end position="295"/>
    </location>
</feature>
<dbReference type="GO" id="GO:0009103">
    <property type="term" value="P:lipopolysaccharide biosynthetic process"/>
    <property type="evidence" value="ECO:0007669"/>
    <property type="project" value="TreeGrafter"/>
</dbReference>
<dbReference type="KEGG" id="bgp:BGL_1c19180"/>
<evidence type="ECO:0000256" key="1">
    <source>
        <dbReference type="SAM" id="Phobius"/>
    </source>
</evidence>
<keyword evidence="4" id="KW-1185">Reference proteome</keyword>
<dbReference type="AlphaFoldDB" id="A0A0B6RM99"/>
<dbReference type="RefSeq" id="WP_042624925.1">
    <property type="nucleotide sequence ID" value="NZ_CP002580.1"/>
</dbReference>
<feature type="transmembrane region" description="Helical" evidence="1">
    <location>
        <begin position="156"/>
        <end position="177"/>
    </location>
</feature>
<dbReference type="HOGENOM" id="CLU_005679_2_1_4"/>
<keyword evidence="3" id="KW-0012">Acyltransferase</keyword>
<feature type="transmembrane region" description="Helical" evidence="1">
    <location>
        <begin position="248"/>
        <end position="267"/>
    </location>
</feature>
<feature type="transmembrane region" description="Helical" evidence="1">
    <location>
        <begin position="184"/>
        <end position="205"/>
    </location>
</feature>
<keyword evidence="3" id="KW-0808">Transferase</keyword>
<keyword evidence="1" id="KW-1133">Transmembrane helix</keyword>
<dbReference type="OrthoDB" id="8772324at2"/>
<organism evidence="3 4">
    <name type="scientific">Burkholderia plantarii</name>
    <dbReference type="NCBI Taxonomy" id="41899"/>
    <lineage>
        <taxon>Bacteria</taxon>
        <taxon>Pseudomonadati</taxon>
        <taxon>Pseudomonadota</taxon>
        <taxon>Betaproteobacteria</taxon>
        <taxon>Burkholderiales</taxon>
        <taxon>Burkholderiaceae</taxon>
        <taxon>Burkholderia</taxon>
    </lineage>
</organism>
<dbReference type="EMBL" id="CP002580">
    <property type="protein sequence ID" value="AJK46427.1"/>
    <property type="molecule type" value="Genomic_DNA"/>
</dbReference>
<sequence>MKQTFSGVDILRFGLAIYLMVFHTIGAYLGSQQMPFHELLGLGGFATSTFFLLSGFILSHVYFGAASGALRGGARTFFVKRLATLYPTHLISLAFFIAVALATHQDINRFMLSSMEGDPVRVVTLPPLETAFNMLLTLSLLHAWNPLYVQINPPSWSLSALFFFYLAFPLLAPRLLAMQRKLHFAVLLWVIYLIPPIVASSLHWYSPAGVGIVTTWPLMRLPEFMIGILLYGLYRDGVLQRFTASRQWVWALLALAALGFALASSLQAHGPRFWAYVIHNGGLLPAELALLVACLACRALPGGVTKLAARLGNAALSIFAIHLPLFLVFVRVQKLMAVDMTPAACLHDLGACLASAKLATPALGGYPLYLLATVMVAVVFQERVVTPVRDRIRRRLLAPRVHAEVSRVGL</sequence>
<name>A0A0B6RM99_BURPL</name>
<dbReference type="Proteomes" id="UP000031838">
    <property type="component" value="Chromosome 1"/>
</dbReference>
<evidence type="ECO:0000259" key="2">
    <source>
        <dbReference type="Pfam" id="PF01757"/>
    </source>
</evidence>
<accession>A0A0B6RM99</accession>
<reference evidence="3 4" key="2">
    <citation type="journal article" date="2016" name="Appl. Microbiol. Biotechnol.">
        <title>Mutations improving production and secretion of extracellular lipase by Burkholderia glumae PG1.</title>
        <authorList>
            <person name="Knapp A."/>
            <person name="Voget S."/>
            <person name="Gao R."/>
            <person name="Zaburannyi N."/>
            <person name="Krysciak D."/>
            <person name="Breuer M."/>
            <person name="Hauer B."/>
            <person name="Streit W.R."/>
            <person name="Muller R."/>
            <person name="Daniel R."/>
            <person name="Jaeger K.E."/>
        </authorList>
    </citation>
    <scope>NUCLEOTIDE SEQUENCE [LARGE SCALE GENOMIC DNA]</scope>
    <source>
        <strain evidence="3 4">PG1</strain>
    </source>
</reference>
<dbReference type="PANTHER" id="PTHR23028:SF53">
    <property type="entry name" value="ACYL_TRANSF_3 DOMAIN-CONTAINING PROTEIN"/>
    <property type="match status" value="1"/>
</dbReference>
<feature type="transmembrane region" description="Helical" evidence="1">
    <location>
        <begin position="307"/>
        <end position="330"/>
    </location>
</feature>
<dbReference type="PANTHER" id="PTHR23028">
    <property type="entry name" value="ACETYLTRANSFERASE"/>
    <property type="match status" value="1"/>
</dbReference>
<evidence type="ECO:0000313" key="3">
    <source>
        <dbReference type="EMBL" id="AJK46427.1"/>
    </source>
</evidence>
<dbReference type="InterPro" id="IPR050879">
    <property type="entry name" value="Acyltransferase_3"/>
</dbReference>
<keyword evidence="1" id="KW-0472">Membrane</keyword>
<keyword evidence="1" id="KW-0812">Transmembrane</keyword>
<reference evidence="4" key="1">
    <citation type="submission" date="2011-03" db="EMBL/GenBank/DDBJ databases">
        <authorList>
            <person name="Voget S."/>
            <person name="Streit W.R."/>
            <person name="Jaeger K.E."/>
            <person name="Daniel R."/>
        </authorList>
    </citation>
    <scope>NUCLEOTIDE SEQUENCE [LARGE SCALE GENOMIC DNA]</scope>
    <source>
        <strain evidence="4">PG1</strain>
    </source>
</reference>
<dbReference type="GO" id="GO:0016747">
    <property type="term" value="F:acyltransferase activity, transferring groups other than amino-acyl groups"/>
    <property type="evidence" value="ECO:0007669"/>
    <property type="project" value="InterPro"/>
</dbReference>
<feature type="transmembrane region" description="Helical" evidence="1">
    <location>
        <begin position="42"/>
        <end position="63"/>
    </location>
</feature>
<proteinExistence type="predicted"/>
<protein>
    <submittedName>
        <fullName evidence="3">Acyltransferase</fullName>
    </submittedName>
</protein>
<evidence type="ECO:0000313" key="4">
    <source>
        <dbReference type="Proteomes" id="UP000031838"/>
    </source>
</evidence>
<feature type="domain" description="Acyltransferase 3" evidence="2">
    <location>
        <begin position="7"/>
        <end position="380"/>
    </location>
</feature>
<feature type="transmembrane region" description="Helical" evidence="1">
    <location>
        <begin position="83"/>
        <end position="102"/>
    </location>
</feature>
<feature type="transmembrane region" description="Helical" evidence="1">
    <location>
        <begin position="366"/>
        <end position="385"/>
    </location>
</feature>
<feature type="transmembrane region" description="Helical" evidence="1">
    <location>
        <begin position="217"/>
        <end position="236"/>
    </location>
</feature>
<dbReference type="Pfam" id="PF01757">
    <property type="entry name" value="Acyl_transf_3"/>
    <property type="match status" value="1"/>
</dbReference>
<dbReference type="GO" id="GO:0016020">
    <property type="term" value="C:membrane"/>
    <property type="evidence" value="ECO:0007669"/>
    <property type="project" value="TreeGrafter"/>
</dbReference>